<proteinExistence type="predicted"/>
<dbReference type="GO" id="GO:0031146">
    <property type="term" value="P:SCF-dependent proteasomal ubiquitin-dependent protein catabolic process"/>
    <property type="evidence" value="ECO:0007669"/>
    <property type="project" value="TreeGrafter"/>
</dbReference>
<comment type="caution">
    <text evidence="1">The sequence shown here is derived from an EMBL/GenBank/DDBJ whole genome shotgun (WGS) entry which is preliminary data.</text>
</comment>
<sequence length="528" mass="60028">MEKWKNVHIKCFAWCPQSEPLIDLTWMYSHLSDVEELYISADINFNDGSDFLPPLHKVLEAVKSLKTLSLDQRFLTRTNVGVQMSSSRAVEDTLRNLTELELIASHCRPTFAGFPGNSGKWVDHFAQTLKNVIVLRTDGVVPEDISRFAVEVDEELHPKIQNLLGLIEGNHSRLMSLQLNDMQLWSTSSNSCLQSLTRKVFPLLNSVKIRMSQIETQNILSFLSQQPLLRDIDVTVFDQFPVELLNVIMGRKELRRLSIKTKTFGNISSTTWERLSELNNLEVFLVHLVPTYRFATNSELLPSCLVHLPQSVTKINLKGVYTDPSRTIITSEMLSNLIPAHLTELCISKCGPCVNDDVLEFICRTFRFLRVLNISDTGNGCTDYGFIGRPLKCNSTPFSITDLRGLRHLTLRSCGVITDEALIHGIKFVELCYLDISNNARITQKGWRAVLVQNPSLEVLKTSTLEPFESKKELIKLFPRLKEHLKIVSDGVDSDDDASEIDYIDDDYNDPVEVFYDSEGYDFFATLR</sequence>
<keyword evidence="2" id="KW-1185">Reference proteome</keyword>
<dbReference type="EMBL" id="CAJVCH010557445">
    <property type="protein sequence ID" value="CAG7830751.1"/>
    <property type="molecule type" value="Genomic_DNA"/>
</dbReference>
<evidence type="ECO:0000313" key="2">
    <source>
        <dbReference type="Proteomes" id="UP000708208"/>
    </source>
</evidence>
<protein>
    <recommendedName>
        <fullName evidence="3">RNI-like protein</fullName>
    </recommendedName>
</protein>
<dbReference type="PANTHER" id="PTHR13318">
    <property type="entry name" value="PARTNER OF PAIRED, ISOFORM B-RELATED"/>
    <property type="match status" value="1"/>
</dbReference>
<dbReference type="Proteomes" id="UP000708208">
    <property type="component" value="Unassembled WGS sequence"/>
</dbReference>
<gene>
    <name evidence="1" type="ORF">AFUS01_LOCUS40536</name>
</gene>
<dbReference type="OrthoDB" id="27842at2759"/>
<dbReference type="AlphaFoldDB" id="A0A8J2LYJ9"/>
<organism evidence="1 2">
    <name type="scientific">Allacma fusca</name>
    <dbReference type="NCBI Taxonomy" id="39272"/>
    <lineage>
        <taxon>Eukaryota</taxon>
        <taxon>Metazoa</taxon>
        <taxon>Ecdysozoa</taxon>
        <taxon>Arthropoda</taxon>
        <taxon>Hexapoda</taxon>
        <taxon>Collembola</taxon>
        <taxon>Symphypleona</taxon>
        <taxon>Sminthuridae</taxon>
        <taxon>Allacma</taxon>
    </lineage>
</organism>
<evidence type="ECO:0008006" key="3">
    <source>
        <dbReference type="Google" id="ProtNLM"/>
    </source>
</evidence>
<accession>A0A8J2LYJ9</accession>
<dbReference type="PANTHER" id="PTHR13318:SF95">
    <property type="entry name" value="F-BOX PROTEIN YLR352W"/>
    <property type="match status" value="1"/>
</dbReference>
<evidence type="ECO:0000313" key="1">
    <source>
        <dbReference type="EMBL" id="CAG7830751.1"/>
    </source>
</evidence>
<dbReference type="GO" id="GO:0019005">
    <property type="term" value="C:SCF ubiquitin ligase complex"/>
    <property type="evidence" value="ECO:0007669"/>
    <property type="project" value="TreeGrafter"/>
</dbReference>
<name>A0A8J2LYJ9_9HEXA</name>
<reference evidence="1" key="1">
    <citation type="submission" date="2021-06" db="EMBL/GenBank/DDBJ databases">
        <authorList>
            <person name="Hodson N. C."/>
            <person name="Mongue J. A."/>
            <person name="Jaron S. K."/>
        </authorList>
    </citation>
    <scope>NUCLEOTIDE SEQUENCE</scope>
</reference>